<comment type="caution">
    <text evidence="1">The sequence shown here is derived from an EMBL/GenBank/DDBJ whole genome shotgun (WGS) entry which is preliminary data.</text>
</comment>
<dbReference type="AlphaFoldDB" id="A0A4Y2UYB3"/>
<gene>
    <name evidence="1" type="ORF">AVEN_135024_1</name>
</gene>
<sequence>MRFKESKLKCPWKKGRPVTAPEEQTRILRRVISLDAKPEAMERSEPETATKLGRTLYYWEETKPCSLHSSEVTILISIPGLHNITLYNKTSGTFNL</sequence>
<reference evidence="1 2" key="1">
    <citation type="journal article" date="2019" name="Sci. Rep.">
        <title>Orb-weaving spider Araneus ventricosus genome elucidates the spidroin gene catalogue.</title>
        <authorList>
            <person name="Kono N."/>
            <person name="Nakamura H."/>
            <person name="Ohtoshi R."/>
            <person name="Moran D.A.P."/>
            <person name="Shinohara A."/>
            <person name="Yoshida Y."/>
            <person name="Fujiwara M."/>
            <person name="Mori M."/>
            <person name="Tomita M."/>
            <person name="Arakawa K."/>
        </authorList>
    </citation>
    <scope>NUCLEOTIDE SEQUENCE [LARGE SCALE GENOMIC DNA]</scope>
</reference>
<keyword evidence="2" id="KW-1185">Reference proteome</keyword>
<evidence type="ECO:0000313" key="2">
    <source>
        <dbReference type="Proteomes" id="UP000499080"/>
    </source>
</evidence>
<accession>A0A4Y2UYB3</accession>
<protein>
    <submittedName>
        <fullName evidence="1">Uncharacterized protein</fullName>
    </submittedName>
</protein>
<name>A0A4Y2UYB3_ARAVE</name>
<evidence type="ECO:0000313" key="1">
    <source>
        <dbReference type="EMBL" id="GBO16517.1"/>
    </source>
</evidence>
<dbReference type="EMBL" id="BGPR01040403">
    <property type="protein sequence ID" value="GBO16517.1"/>
    <property type="molecule type" value="Genomic_DNA"/>
</dbReference>
<proteinExistence type="predicted"/>
<organism evidence="1 2">
    <name type="scientific">Araneus ventricosus</name>
    <name type="common">Orbweaver spider</name>
    <name type="synonym">Epeira ventricosa</name>
    <dbReference type="NCBI Taxonomy" id="182803"/>
    <lineage>
        <taxon>Eukaryota</taxon>
        <taxon>Metazoa</taxon>
        <taxon>Ecdysozoa</taxon>
        <taxon>Arthropoda</taxon>
        <taxon>Chelicerata</taxon>
        <taxon>Arachnida</taxon>
        <taxon>Araneae</taxon>
        <taxon>Araneomorphae</taxon>
        <taxon>Entelegynae</taxon>
        <taxon>Araneoidea</taxon>
        <taxon>Araneidae</taxon>
        <taxon>Araneus</taxon>
    </lineage>
</organism>
<dbReference type="Proteomes" id="UP000499080">
    <property type="component" value="Unassembled WGS sequence"/>
</dbReference>